<organism evidence="2 3">
    <name type="scientific">Panicum virgatum</name>
    <name type="common">Blackwell switchgrass</name>
    <dbReference type="NCBI Taxonomy" id="38727"/>
    <lineage>
        <taxon>Eukaryota</taxon>
        <taxon>Viridiplantae</taxon>
        <taxon>Streptophyta</taxon>
        <taxon>Embryophyta</taxon>
        <taxon>Tracheophyta</taxon>
        <taxon>Spermatophyta</taxon>
        <taxon>Magnoliopsida</taxon>
        <taxon>Liliopsida</taxon>
        <taxon>Poales</taxon>
        <taxon>Poaceae</taxon>
        <taxon>PACMAD clade</taxon>
        <taxon>Panicoideae</taxon>
        <taxon>Panicodae</taxon>
        <taxon>Paniceae</taxon>
        <taxon>Panicinae</taxon>
        <taxon>Panicum</taxon>
        <taxon>Panicum sect. Hiantes</taxon>
    </lineage>
</organism>
<keyword evidence="3" id="KW-1185">Reference proteome</keyword>
<accession>A0A8T0VRD3</accession>
<dbReference type="Gene3D" id="3.80.10.10">
    <property type="entry name" value="Ribonuclease Inhibitor"/>
    <property type="match status" value="1"/>
</dbReference>
<name>A0A8T0VRD3_PANVG</name>
<dbReference type="EMBL" id="CM029040">
    <property type="protein sequence ID" value="KAG2637355.1"/>
    <property type="molecule type" value="Genomic_DNA"/>
</dbReference>
<dbReference type="SUPFAM" id="SSF52047">
    <property type="entry name" value="RNI-like"/>
    <property type="match status" value="1"/>
</dbReference>
<dbReference type="Pfam" id="PF23622">
    <property type="entry name" value="LRR_At1g61320_AtMIF1"/>
    <property type="match status" value="1"/>
</dbReference>
<evidence type="ECO:0000259" key="1">
    <source>
        <dbReference type="Pfam" id="PF23622"/>
    </source>
</evidence>
<dbReference type="AlphaFoldDB" id="A0A8T0VRD3"/>
<sequence length="333" mass="38315">MLHQASVVDGFFSAYPSVIHCLTRLSLDNVCFAKWDMHHLLFDCCKQLQSLLLSNCDMGGLSVWKIEAPDSHLSVLELETCCLRKLEVLHLPKLERLYWDGWICPNAPLSLGVVPSLTELHLISAATDGSQEFKLSDVIRDTMTLQNLTLSFQGEKIWLQPEGKQLCTVFNKLRKLSLLDIFVDFDLLWTIVLLEAAPSVEIFEVEIWEHPCIVDDEERRQNFSERINPSWKVDEFATHKEWLLKEFRVIGFAPMEQQLTFIRTVMKRAPNLRTLVLKDYPSCEHCEAIGALPRSERLPKEHVYPKGKDEQDVVVMQLTGEIANPHVQMIFVD</sequence>
<dbReference type="PANTHER" id="PTHR35545:SF28">
    <property type="entry name" value="OS07G0645701 PROTEIN"/>
    <property type="match status" value="1"/>
</dbReference>
<gene>
    <name evidence="2" type="ORF">PVAP13_2NG508800</name>
</gene>
<dbReference type="PANTHER" id="PTHR35545">
    <property type="entry name" value="F-BOX DOMAIN-CONTAINING PROTEIN"/>
    <property type="match status" value="1"/>
</dbReference>
<proteinExistence type="predicted"/>
<feature type="domain" description="At1g61320/AtMIF1 LRR" evidence="1">
    <location>
        <begin position="19"/>
        <end position="287"/>
    </location>
</feature>
<dbReference type="InterPro" id="IPR055357">
    <property type="entry name" value="LRR_At1g61320_AtMIF1"/>
</dbReference>
<evidence type="ECO:0000313" key="2">
    <source>
        <dbReference type="EMBL" id="KAG2637355.1"/>
    </source>
</evidence>
<reference evidence="2" key="1">
    <citation type="submission" date="2020-05" db="EMBL/GenBank/DDBJ databases">
        <title>WGS assembly of Panicum virgatum.</title>
        <authorList>
            <person name="Lovell J.T."/>
            <person name="Jenkins J."/>
            <person name="Shu S."/>
            <person name="Juenger T.E."/>
            <person name="Schmutz J."/>
        </authorList>
    </citation>
    <scope>NUCLEOTIDE SEQUENCE</scope>
    <source>
        <strain evidence="2">AP13</strain>
    </source>
</reference>
<protein>
    <recommendedName>
        <fullName evidence="1">At1g61320/AtMIF1 LRR domain-containing protein</fullName>
    </recommendedName>
</protein>
<evidence type="ECO:0000313" key="3">
    <source>
        <dbReference type="Proteomes" id="UP000823388"/>
    </source>
</evidence>
<comment type="caution">
    <text evidence="2">The sequence shown here is derived from an EMBL/GenBank/DDBJ whole genome shotgun (WGS) entry which is preliminary data.</text>
</comment>
<dbReference type="InterPro" id="IPR032675">
    <property type="entry name" value="LRR_dom_sf"/>
</dbReference>
<dbReference type="Proteomes" id="UP000823388">
    <property type="component" value="Chromosome 2N"/>
</dbReference>